<gene>
    <name evidence="2" type="ORF">METZ01_LOCUS122817</name>
</gene>
<name>A0A381Y0F7_9ZZZZ</name>
<sequence>MKTTQPRNDILTLPMHVLGNKIKNKEISSQELLELQLEHISEYNPSINAVVTLNEEHAHEKAMKADEALQKGEDWGPLHGLPITMKDAYEVKGITSTGGSAKWKEHIPKTDAVVADRLRKAGAIVFGKTNVPFLSGDWQTYNEIFGVTNNPWDINKTPGGSSGGSAAAVSTGFSSLEVGSDIGGSIRIPAHFCGVYGLKPSYGLIPKLGHLPPPPGMLSHQNTLSVAGPIARSANDIQIALSILAGPSPLEKKGWKLNLPPARHQDIKNFRVAIWPNDPFCTVENAIADAIEELATEIGKLGAMVREANPGVSLQMNDDIYWNMFTPIIASGLPKSTLDTMEKLLEDSDPNDTNPRVRQARGALLKQMSWLSFNERRLRIQAMWEEFFTSFDVLICPVLFTTAFDHNHEPDMFNRTIMVDGVKRHYSEITVWPSVATLPQLPSVAIPIGQNTNGLPIGVQVIGPYLEDYTPIAFAEAIEGVCSGYNPPSIVQ</sequence>
<dbReference type="InterPro" id="IPR052739">
    <property type="entry name" value="FAAH2"/>
</dbReference>
<dbReference type="NCBIfam" id="NF004816">
    <property type="entry name" value="PRK06170.1"/>
    <property type="match status" value="1"/>
</dbReference>
<protein>
    <recommendedName>
        <fullName evidence="1">Amidase domain-containing protein</fullName>
    </recommendedName>
</protein>
<dbReference type="PANTHER" id="PTHR43372:SF4">
    <property type="entry name" value="FATTY-ACID AMIDE HYDROLASE 2"/>
    <property type="match status" value="1"/>
</dbReference>
<dbReference type="Gene3D" id="3.90.1300.10">
    <property type="entry name" value="Amidase signature (AS) domain"/>
    <property type="match status" value="1"/>
</dbReference>
<feature type="domain" description="Amidase" evidence="1">
    <location>
        <begin position="31"/>
        <end position="469"/>
    </location>
</feature>
<accession>A0A381Y0F7</accession>
<evidence type="ECO:0000313" key="2">
    <source>
        <dbReference type="EMBL" id="SVA69963.1"/>
    </source>
</evidence>
<dbReference type="SUPFAM" id="SSF75304">
    <property type="entry name" value="Amidase signature (AS) enzymes"/>
    <property type="match status" value="1"/>
</dbReference>
<dbReference type="Pfam" id="PF01425">
    <property type="entry name" value="Amidase"/>
    <property type="match status" value="1"/>
</dbReference>
<reference evidence="2" key="1">
    <citation type="submission" date="2018-05" db="EMBL/GenBank/DDBJ databases">
        <authorList>
            <person name="Lanie J.A."/>
            <person name="Ng W.-L."/>
            <person name="Kazmierczak K.M."/>
            <person name="Andrzejewski T.M."/>
            <person name="Davidsen T.M."/>
            <person name="Wayne K.J."/>
            <person name="Tettelin H."/>
            <person name="Glass J.I."/>
            <person name="Rusch D."/>
            <person name="Podicherti R."/>
            <person name="Tsui H.-C.T."/>
            <person name="Winkler M.E."/>
        </authorList>
    </citation>
    <scope>NUCLEOTIDE SEQUENCE</scope>
</reference>
<dbReference type="InterPro" id="IPR036928">
    <property type="entry name" value="AS_sf"/>
</dbReference>
<dbReference type="InterPro" id="IPR023631">
    <property type="entry name" value="Amidase_dom"/>
</dbReference>
<dbReference type="PANTHER" id="PTHR43372">
    <property type="entry name" value="FATTY-ACID AMIDE HYDROLASE"/>
    <property type="match status" value="1"/>
</dbReference>
<dbReference type="AlphaFoldDB" id="A0A381Y0F7"/>
<dbReference type="GO" id="GO:0012505">
    <property type="term" value="C:endomembrane system"/>
    <property type="evidence" value="ECO:0007669"/>
    <property type="project" value="TreeGrafter"/>
</dbReference>
<dbReference type="PIRSF" id="PIRSF001221">
    <property type="entry name" value="Amidase_fungi"/>
    <property type="match status" value="1"/>
</dbReference>
<dbReference type="EMBL" id="UINC01016886">
    <property type="protein sequence ID" value="SVA69963.1"/>
    <property type="molecule type" value="Genomic_DNA"/>
</dbReference>
<evidence type="ECO:0000259" key="1">
    <source>
        <dbReference type="Pfam" id="PF01425"/>
    </source>
</evidence>
<organism evidence="2">
    <name type="scientific">marine metagenome</name>
    <dbReference type="NCBI Taxonomy" id="408172"/>
    <lineage>
        <taxon>unclassified sequences</taxon>
        <taxon>metagenomes</taxon>
        <taxon>ecological metagenomes</taxon>
    </lineage>
</organism>
<proteinExistence type="predicted"/>